<feature type="compositionally biased region" description="Acidic residues" evidence="7">
    <location>
        <begin position="461"/>
        <end position="474"/>
    </location>
</feature>
<evidence type="ECO:0000256" key="4">
    <source>
        <dbReference type="ARBA" id="ARBA00023242"/>
    </source>
</evidence>
<dbReference type="EMBL" id="NLAX01001033">
    <property type="protein sequence ID" value="PKS06784.1"/>
    <property type="molecule type" value="Genomic_DNA"/>
</dbReference>
<name>A0A2N3N2Z2_9PEZI</name>
<evidence type="ECO:0000313" key="10">
    <source>
        <dbReference type="EMBL" id="PKS06784.1"/>
    </source>
</evidence>
<dbReference type="InterPro" id="IPR028929">
    <property type="entry name" value="Mif2_N"/>
</dbReference>
<dbReference type="VEuPathDB" id="FungiDB:jhhlp_006858"/>
<dbReference type="Gene3D" id="2.60.120.10">
    <property type="entry name" value="Jelly Rolls"/>
    <property type="match status" value="1"/>
</dbReference>
<feature type="compositionally biased region" description="Basic and acidic residues" evidence="7">
    <location>
        <begin position="431"/>
        <end position="440"/>
    </location>
</feature>
<keyword evidence="3" id="KW-0238">DNA-binding</keyword>
<dbReference type="InterPro" id="IPR025974">
    <property type="entry name" value="Mif2/CENP-C_cupin"/>
</dbReference>
<dbReference type="Pfam" id="PF11699">
    <property type="entry name" value="CENP-C_C"/>
    <property type="match status" value="1"/>
</dbReference>
<feature type="compositionally biased region" description="Basic and acidic residues" evidence="7">
    <location>
        <begin position="125"/>
        <end position="144"/>
    </location>
</feature>
<feature type="compositionally biased region" description="Basic residues" evidence="7">
    <location>
        <begin position="210"/>
        <end position="219"/>
    </location>
</feature>
<dbReference type="Proteomes" id="UP000233524">
    <property type="component" value="Unassembled WGS sequence"/>
</dbReference>
<evidence type="ECO:0000256" key="6">
    <source>
        <dbReference type="ARBA" id="ARBA00075033"/>
    </source>
</evidence>
<protein>
    <recommendedName>
        <fullName evidence="6">CENP-C homolog</fullName>
    </recommendedName>
</protein>
<dbReference type="InterPro" id="IPR014710">
    <property type="entry name" value="RmlC-like_jellyroll"/>
</dbReference>
<comment type="similarity">
    <text evidence="2">Belongs to the CENP-C/MIF2 family.</text>
</comment>
<comment type="function">
    <text evidence="5">Component of the kinetochore, a multiprotein complex that assembles on centromeric DNA and attaches chromosomes to spindle microtubules, mediating chromosome segregation and sister chromatid segregation during meiosis and mitosis. Component of the inner kinetochore constitutive centromere-associated network (CCAN), which serves as a structural platform for outer kinetochore assembly.</text>
</comment>
<keyword evidence="4" id="KW-0539">Nucleus</keyword>
<dbReference type="GO" id="GO:0051382">
    <property type="term" value="P:kinetochore assembly"/>
    <property type="evidence" value="ECO:0007669"/>
    <property type="project" value="InterPro"/>
</dbReference>
<feature type="region of interest" description="Disordered" evidence="7">
    <location>
        <begin position="1"/>
        <end position="373"/>
    </location>
</feature>
<evidence type="ECO:0000256" key="3">
    <source>
        <dbReference type="ARBA" id="ARBA00023125"/>
    </source>
</evidence>
<reference evidence="10 11" key="1">
    <citation type="journal article" date="2017" name="G3 (Bethesda)">
        <title>First Draft Genome Sequence of the Pathogenic Fungus Lomentospora prolificans (Formerly Scedosporium prolificans).</title>
        <authorList>
            <person name="Luo R."/>
            <person name="Zimin A."/>
            <person name="Workman R."/>
            <person name="Fan Y."/>
            <person name="Pertea G."/>
            <person name="Grossman N."/>
            <person name="Wear M.P."/>
            <person name="Jia B."/>
            <person name="Miller H."/>
            <person name="Casadevall A."/>
            <person name="Timp W."/>
            <person name="Zhang S.X."/>
            <person name="Salzberg S.L."/>
        </authorList>
    </citation>
    <scope>NUCLEOTIDE SEQUENCE [LARGE SCALE GENOMIC DNA]</scope>
    <source>
        <strain evidence="10 11">JHH-5317</strain>
    </source>
</reference>
<dbReference type="GO" id="GO:0051315">
    <property type="term" value="P:attachment of mitotic spindle microtubules to kinetochore"/>
    <property type="evidence" value="ECO:0007669"/>
    <property type="project" value="TreeGrafter"/>
</dbReference>
<accession>A0A2N3N2Z2</accession>
<dbReference type="OrthoDB" id="1939643at2759"/>
<sequence length="633" mass="69916">MAPRGANKTGGRLYELGEQGRKTGVTLPDTGTVDEHGMLPLEGLFSSPQKAPAATPPGADQTGELDMELDTSGPGPSTILAAQKSGRRALPRGRSPAKTNLQSPAVKNPHLGPISSPSRGSIMRSSDRDDSDDHTVTRRLDLKKGQLNGTRTKRTNGTRRMSSRLSQETVPTHDDDDDSIQPVHDSPLGNSIHDQSLEPPAEAEEEVRPKPARRGRPPKAAKPSKPEPVVEEEPPEPPAEPPADESEGDEDPVVSQPARRPGRPAKRVSPNTSKRRTRASPDEDDVDAGEEAPDRSNKRQKTQQVQEPPSKPGPKPAPKAPSKAVTAKPAAFAGGPKRRGRPPKTLKSIEEDQDTSIMEVQRGPPLPKARGLVSIRRDTNAILQTRSGRHSYRPLEFWKGERVEYDQEEIQDVTYRDGRRLVMPSVKEVVRVEEQEEEKRRRGPRPRGRKPGSRRRGASVAEEDDEQEEPEEWEREPGVISGDVVLWEPQHELYPPGNDAHVEVVEDQLAVSSNAILTRDIHDATFRFAKTLNLSFMGSGIVDLPAGAEKKPKNSRKMQMVFFVFYGKVLVTVNETEFRISAGGQWFVPRGNYYSIKNDYDRPARIFFAQACEVFAPPPEEGEEAEEEEETSG</sequence>
<feature type="compositionally biased region" description="Low complexity" evidence="7">
    <location>
        <begin position="112"/>
        <end position="124"/>
    </location>
</feature>
<evidence type="ECO:0000259" key="9">
    <source>
        <dbReference type="Pfam" id="PF15624"/>
    </source>
</evidence>
<feature type="compositionally biased region" description="Acidic residues" evidence="7">
    <location>
        <begin position="242"/>
        <end position="252"/>
    </location>
</feature>
<feature type="compositionally biased region" description="Pro residues" evidence="7">
    <location>
        <begin position="309"/>
        <end position="319"/>
    </location>
</feature>
<dbReference type="GO" id="GO:0005634">
    <property type="term" value="C:nucleus"/>
    <property type="evidence" value="ECO:0007669"/>
    <property type="project" value="UniProtKB-SubCell"/>
</dbReference>
<evidence type="ECO:0000259" key="8">
    <source>
        <dbReference type="Pfam" id="PF11699"/>
    </source>
</evidence>
<dbReference type="FunFam" id="2.60.120.10:FF:000033">
    <property type="entry name" value="Centromere protein C 1"/>
    <property type="match status" value="1"/>
</dbReference>
<gene>
    <name evidence="10" type="ORF">jhhlp_006858</name>
</gene>
<dbReference type="PANTHER" id="PTHR16684">
    <property type="entry name" value="CENTROMERE PROTEIN C"/>
    <property type="match status" value="1"/>
</dbReference>
<comment type="caution">
    <text evidence="10">The sequence shown here is derived from an EMBL/GenBank/DDBJ whole genome shotgun (WGS) entry which is preliminary data.</text>
</comment>
<organism evidence="10 11">
    <name type="scientific">Lomentospora prolificans</name>
    <dbReference type="NCBI Taxonomy" id="41688"/>
    <lineage>
        <taxon>Eukaryota</taxon>
        <taxon>Fungi</taxon>
        <taxon>Dikarya</taxon>
        <taxon>Ascomycota</taxon>
        <taxon>Pezizomycotina</taxon>
        <taxon>Sordariomycetes</taxon>
        <taxon>Hypocreomycetidae</taxon>
        <taxon>Microascales</taxon>
        <taxon>Microascaceae</taxon>
        <taxon>Lomentospora</taxon>
    </lineage>
</organism>
<evidence type="ECO:0000256" key="7">
    <source>
        <dbReference type="SAM" id="MobiDB-lite"/>
    </source>
</evidence>
<feature type="domain" description="Mif2 N-terminal" evidence="9">
    <location>
        <begin position="14"/>
        <end position="141"/>
    </location>
</feature>
<dbReference type="Pfam" id="PF15624">
    <property type="entry name" value="Mif2_N"/>
    <property type="match status" value="1"/>
</dbReference>
<dbReference type="STRING" id="41688.A0A2N3N2Z2"/>
<feature type="region of interest" description="Disordered" evidence="7">
    <location>
        <begin position="431"/>
        <end position="476"/>
    </location>
</feature>
<evidence type="ECO:0000256" key="5">
    <source>
        <dbReference type="ARBA" id="ARBA00057947"/>
    </source>
</evidence>
<dbReference type="GO" id="GO:0000776">
    <property type="term" value="C:kinetochore"/>
    <property type="evidence" value="ECO:0007669"/>
    <property type="project" value="InterPro"/>
</dbReference>
<dbReference type="InParanoid" id="A0A2N3N2Z2"/>
<dbReference type="CDD" id="cd06993">
    <property type="entry name" value="cupin_CENP-C_C"/>
    <property type="match status" value="1"/>
</dbReference>
<dbReference type="InterPro" id="IPR028386">
    <property type="entry name" value="CENP-C/Mif2/cnp3"/>
</dbReference>
<feature type="compositionally biased region" description="Low complexity" evidence="7">
    <location>
        <begin position="320"/>
        <end position="331"/>
    </location>
</feature>
<feature type="compositionally biased region" description="Basic residues" evidence="7">
    <location>
        <begin position="441"/>
        <end position="457"/>
    </location>
</feature>
<dbReference type="InterPro" id="IPR017956">
    <property type="entry name" value="AT_hook_DNA-bd_motif"/>
</dbReference>
<evidence type="ECO:0000256" key="1">
    <source>
        <dbReference type="ARBA" id="ARBA00004123"/>
    </source>
</evidence>
<evidence type="ECO:0000313" key="11">
    <source>
        <dbReference type="Proteomes" id="UP000233524"/>
    </source>
</evidence>
<evidence type="ECO:0000256" key="2">
    <source>
        <dbReference type="ARBA" id="ARBA00010291"/>
    </source>
</evidence>
<dbReference type="PANTHER" id="PTHR16684:SF11">
    <property type="entry name" value="CENTROMERE PROTEIN C"/>
    <property type="match status" value="1"/>
</dbReference>
<comment type="subcellular location">
    <subcellularLocation>
        <location evidence="1">Nucleus</location>
    </subcellularLocation>
</comment>
<keyword evidence="11" id="KW-1185">Reference proteome</keyword>
<dbReference type="GO" id="GO:0051455">
    <property type="term" value="P:spindle attachment to meiosis I kinetochore"/>
    <property type="evidence" value="ECO:0007669"/>
    <property type="project" value="TreeGrafter"/>
</dbReference>
<dbReference type="SUPFAM" id="SSF51182">
    <property type="entry name" value="RmlC-like cupins"/>
    <property type="match status" value="1"/>
</dbReference>
<feature type="compositionally biased region" description="Acidic residues" evidence="7">
    <location>
        <begin position="282"/>
        <end position="291"/>
    </location>
</feature>
<dbReference type="AlphaFoldDB" id="A0A2N3N2Z2"/>
<dbReference type="GO" id="GO:0019237">
    <property type="term" value="F:centromeric DNA binding"/>
    <property type="evidence" value="ECO:0007669"/>
    <property type="project" value="InterPro"/>
</dbReference>
<feature type="domain" description="Mif2/CENP-C cupin" evidence="8">
    <location>
        <begin position="526"/>
        <end position="610"/>
    </location>
</feature>
<dbReference type="PRINTS" id="PR00929">
    <property type="entry name" value="ATHOOK"/>
</dbReference>
<proteinExistence type="inferred from homology"/>
<dbReference type="InterPro" id="IPR011051">
    <property type="entry name" value="RmlC_Cupin_sf"/>
</dbReference>